<evidence type="ECO:0000256" key="1">
    <source>
        <dbReference type="ARBA" id="ARBA00000683"/>
    </source>
</evidence>
<proteinExistence type="inferred from homology"/>
<comment type="function">
    <text evidence="4">Component of the dihydroxyacetone kinase complex, which is responsible for the phosphoenolpyruvate (PEP)-dependent phosphorylation of dihydroxyacetone. DhaM serves as the phosphoryl donor. Is phosphorylated by phosphoenolpyruvate in an EI- and HPr-dependent reaction, and a phosphorelay system on histidine residues finally leads to phosphoryl transfer to DhaL and dihydroxyacetone.</text>
</comment>
<dbReference type="InterPro" id="IPR036618">
    <property type="entry name" value="PtsI_HPr-bd_sf"/>
</dbReference>
<evidence type="ECO:0000256" key="2">
    <source>
        <dbReference type="ARBA" id="ARBA00001113"/>
    </source>
</evidence>
<comment type="catalytic activity">
    <reaction evidence="2">
        <text>dihydroxyacetone + phosphoenolpyruvate = dihydroxyacetone phosphate + pyruvate</text>
        <dbReference type="Rhea" id="RHEA:18381"/>
        <dbReference type="ChEBI" id="CHEBI:15361"/>
        <dbReference type="ChEBI" id="CHEBI:16016"/>
        <dbReference type="ChEBI" id="CHEBI:57642"/>
        <dbReference type="ChEBI" id="CHEBI:58702"/>
        <dbReference type="EC" id="2.7.1.121"/>
    </reaction>
</comment>
<dbReference type="CDD" id="cd00367">
    <property type="entry name" value="PTS-HPr_like"/>
    <property type="match status" value="1"/>
</dbReference>
<keyword evidence="13" id="KW-0762">Sugar transport</keyword>
<dbReference type="PROSITE" id="PS51350">
    <property type="entry name" value="PTS_HPR_DOM"/>
    <property type="match status" value="1"/>
</dbReference>
<comment type="subcellular location">
    <subcellularLocation>
        <location evidence="6">Cytoplasm</location>
    </subcellularLocation>
</comment>
<dbReference type="PROSITE" id="PS00369">
    <property type="entry name" value="PTS_HPR_HIS"/>
    <property type="match status" value="1"/>
</dbReference>
<dbReference type="EMBL" id="JBBEGM010000010">
    <property type="protein sequence ID" value="MEJ2863978.1"/>
    <property type="molecule type" value="Genomic_DNA"/>
</dbReference>
<keyword evidence="23" id="KW-1185">Reference proteome</keyword>
<evidence type="ECO:0000256" key="6">
    <source>
        <dbReference type="ARBA" id="ARBA00004496"/>
    </source>
</evidence>
<comment type="similarity">
    <text evidence="7">Belongs to the PEP-utilizing enzyme family.</text>
</comment>
<name>A0ABU8MC49_9PSEU</name>
<dbReference type="InterPro" id="IPR008279">
    <property type="entry name" value="PEP-util_enz_mobile_dom"/>
</dbReference>
<evidence type="ECO:0000256" key="9">
    <source>
        <dbReference type="ARBA" id="ARBA00012232"/>
    </source>
</evidence>
<keyword evidence="16" id="KW-0479">Metal-binding</keyword>
<dbReference type="InterPro" id="IPR035895">
    <property type="entry name" value="HPr-like_sf"/>
</dbReference>
<comment type="subunit">
    <text evidence="19">Homodimer. The dihydroxyacetone kinase complex is composed of a homodimer of DhaM, a homodimer of DhaK and the subunit DhaL.</text>
</comment>
<keyword evidence="15" id="KW-0598">Phosphotransferase system</keyword>
<dbReference type="RefSeq" id="WP_337705346.1">
    <property type="nucleotide sequence ID" value="NZ_JBBEGM010000010.1"/>
</dbReference>
<dbReference type="SUPFAM" id="SSF51621">
    <property type="entry name" value="Phosphoenolpyruvate/pyruvate domain"/>
    <property type="match status" value="1"/>
</dbReference>
<evidence type="ECO:0000256" key="12">
    <source>
        <dbReference type="ARBA" id="ARBA00022490"/>
    </source>
</evidence>
<dbReference type="InterPro" id="IPR012844">
    <property type="entry name" value="DhaM_N"/>
</dbReference>
<dbReference type="Gene3D" id="3.20.20.60">
    <property type="entry name" value="Phosphoenolpyruvate-binding domains"/>
    <property type="match status" value="1"/>
</dbReference>
<dbReference type="InterPro" id="IPR004701">
    <property type="entry name" value="PTS_EIIA_man-typ"/>
</dbReference>
<gene>
    <name evidence="22" type="primary">ptsP</name>
    <name evidence="22" type="ORF">WCD58_22675</name>
</gene>
<evidence type="ECO:0000256" key="11">
    <source>
        <dbReference type="ARBA" id="ARBA00022448"/>
    </source>
</evidence>
<dbReference type="SUPFAM" id="SSF52009">
    <property type="entry name" value="Phosphohistidine domain"/>
    <property type="match status" value="1"/>
</dbReference>
<dbReference type="Proteomes" id="UP001369736">
    <property type="component" value="Unassembled WGS sequence"/>
</dbReference>
<evidence type="ECO:0000313" key="23">
    <source>
        <dbReference type="Proteomes" id="UP001369736"/>
    </source>
</evidence>
<dbReference type="InterPro" id="IPR000032">
    <property type="entry name" value="HPr-like"/>
</dbReference>
<dbReference type="InterPro" id="IPR001020">
    <property type="entry name" value="PTS_HPr_His_P_site"/>
</dbReference>
<comment type="caution">
    <text evidence="22">The sequence shown here is derived from an EMBL/GenBank/DDBJ whole genome shotgun (WGS) entry which is preliminary data.</text>
</comment>
<dbReference type="NCBIfam" id="TIGR01003">
    <property type="entry name" value="PTS_HPr_family"/>
    <property type="match status" value="1"/>
</dbReference>
<dbReference type="InterPro" id="IPR006318">
    <property type="entry name" value="PTS_EI-like"/>
</dbReference>
<feature type="domain" description="HPr" evidence="21">
    <location>
        <begin position="151"/>
        <end position="241"/>
    </location>
</feature>
<dbReference type="SUPFAM" id="SSF53062">
    <property type="entry name" value="PTS system fructose IIA component-like"/>
    <property type="match status" value="1"/>
</dbReference>
<evidence type="ECO:0000259" key="20">
    <source>
        <dbReference type="PROSITE" id="PS51096"/>
    </source>
</evidence>
<dbReference type="PRINTS" id="PR01736">
    <property type="entry name" value="PHPHTRNFRASE"/>
</dbReference>
<sequence length="808" mass="80736">MTVGIVVVSHSRALADAAVALAGEMVHGGGGAVEVAAGADDGGFGTDAVAISEALTAADQGDGVVVLMDLGSAVLSAELALELVGDDVRERAVLCPAPLVEGLVVAAVSAAGGASAAEVAAEASDALLAKSGHLGAVSDDPAPAPVAAGAEETAVFTVGMPHGLHARPAAQLVAALRGLDADVRLRNVTLDGPEVSGASLSRVATLGALRGHEIAVRAGGADAGEAVRRLLALAADDFGESGTAPVVAPAPVGAGRPVPASPGIGIGPVRAAGAAPVAVPDARPGTPDEQRARLDDARAVVRAHLQTVRDRAAREIGAAEAAIFDAQVLLLDDPEVLADTGARLASGTDAARAWADALDDVEARMAAAADEYLRARAADVRDVRDQVLRALGGAASDDTAGGGIVVADELTPAETAVLDPASTPAVVLAGSSPTAHAAILLRARGVPAVVGVGAALVARAREAGVLAVDGSTGEVVVDPEAAVLADFRERADALARRRHEASRRAHEPAVTRDGTAVLVGVNVGSAADATAGLGADLAGLVRTEFGFLDRADAPDVDEQEAAYRALAEAMGGRRITLRTLDVGGDKPLDYLPMPAEANPFLGVRGIRLALTRPQLLADQLRAIVRVAHDHPVDVMFPMVAGVDELAAARRALDDAVDAVGRGRPEGLRVGIMVEVPAAALKAAAFAPDVDFFSIGTNDLTQYTLAAERGNDAVAGIADALDPGVLALIAATADGAGDDVLVAVCGELAGDEHAAALLIGLGVRELSVAPGSVATVKQAVRDVDLATARDLAAAALACPDAAAVRALLR</sequence>
<comment type="catalytic activity">
    <reaction evidence="1">
        <text>L-histidyl-[protein] + phosphoenolpyruvate = N(pros)-phospho-L-histidyl-[protein] + pyruvate</text>
        <dbReference type="Rhea" id="RHEA:23880"/>
        <dbReference type="Rhea" id="RHEA-COMP:9745"/>
        <dbReference type="Rhea" id="RHEA-COMP:9746"/>
        <dbReference type="ChEBI" id="CHEBI:15361"/>
        <dbReference type="ChEBI" id="CHEBI:29979"/>
        <dbReference type="ChEBI" id="CHEBI:58702"/>
        <dbReference type="ChEBI" id="CHEBI:64837"/>
        <dbReference type="EC" id="2.7.3.9"/>
    </reaction>
</comment>
<dbReference type="NCBIfam" id="TIGR02364">
    <property type="entry name" value="dha_pts"/>
    <property type="match status" value="1"/>
</dbReference>
<evidence type="ECO:0000256" key="7">
    <source>
        <dbReference type="ARBA" id="ARBA00007837"/>
    </source>
</evidence>
<dbReference type="Pfam" id="PF02896">
    <property type="entry name" value="PEP-utilizers_C"/>
    <property type="match status" value="1"/>
</dbReference>
<dbReference type="PRINTS" id="PR00107">
    <property type="entry name" value="PHOSPHOCPHPR"/>
</dbReference>
<comment type="cofactor">
    <cofactor evidence="3">
        <name>Mg(2+)</name>
        <dbReference type="ChEBI" id="CHEBI:18420"/>
    </cofactor>
</comment>
<evidence type="ECO:0000256" key="18">
    <source>
        <dbReference type="ARBA" id="ARBA00022842"/>
    </source>
</evidence>
<dbReference type="EC" id="2.7.1.121" evidence="8"/>
<comment type="function">
    <text evidence="5">General (non sugar-specific) component of the phosphoenolpyruvate-dependent sugar phosphotransferase system (sugar PTS). This major carbohydrate active-transport system catalyzes the phosphorylation of incoming sugar substrates concomitantly with their translocation across the cell membrane. The phosphoryl group from phosphoenolpyruvate (PEP) is transferred to the phosphoryl carrier protein HPr by enzyme I. Phospho-HPr then transfers it to the PTS EIIA domain.</text>
</comment>
<feature type="domain" description="PTS EIIA type-4" evidence="20">
    <location>
        <begin position="2"/>
        <end position="136"/>
    </location>
</feature>
<dbReference type="EC" id="2.7.3.9" evidence="9"/>
<keyword evidence="12" id="KW-0963">Cytoplasm</keyword>
<dbReference type="InterPro" id="IPR036637">
    <property type="entry name" value="Phosphohistidine_dom_sf"/>
</dbReference>
<dbReference type="Gene3D" id="3.40.50.510">
    <property type="entry name" value="Phosphotransferase system, mannose-type IIA component"/>
    <property type="match status" value="1"/>
</dbReference>
<protein>
    <recommendedName>
        <fullName evidence="10">Phosphocarrier protein HPr</fullName>
        <ecNumber evidence="8">2.7.1.121</ecNumber>
        <ecNumber evidence="9">2.7.3.9</ecNumber>
    </recommendedName>
</protein>
<evidence type="ECO:0000256" key="8">
    <source>
        <dbReference type="ARBA" id="ARBA00012095"/>
    </source>
</evidence>
<dbReference type="PROSITE" id="PS51096">
    <property type="entry name" value="PTS_EIIA_TYPE_4"/>
    <property type="match status" value="1"/>
</dbReference>
<dbReference type="GO" id="GO:0008965">
    <property type="term" value="F:phosphoenolpyruvate-protein phosphotransferase activity"/>
    <property type="evidence" value="ECO:0007669"/>
    <property type="project" value="UniProtKB-EC"/>
</dbReference>
<evidence type="ECO:0000256" key="19">
    <source>
        <dbReference type="ARBA" id="ARBA00046577"/>
    </source>
</evidence>
<keyword evidence="14 22" id="KW-0808">Transferase</keyword>
<dbReference type="Gene3D" id="3.30.1340.10">
    <property type="entry name" value="HPr-like"/>
    <property type="match status" value="1"/>
</dbReference>
<dbReference type="Pfam" id="PF03610">
    <property type="entry name" value="EIIA-man"/>
    <property type="match status" value="1"/>
</dbReference>
<dbReference type="InterPro" id="IPR008731">
    <property type="entry name" value="PTS_EIN"/>
</dbReference>
<evidence type="ECO:0000313" key="22">
    <source>
        <dbReference type="EMBL" id="MEJ2863978.1"/>
    </source>
</evidence>
<dbReference type="PROSITE" id="PS00742">
    <property type="entry name" value="PEP_ENZYMES_2"/>
    <property type="match status" value="1"/>
</dbReference>
<dbReference type="PANTHER" id="PTHR46244:SF6">
    <property type="entry name" value="PHOSPHOENOLPYRUVATE-PROTEIN PHOSPHOTRANSFERASE"/>
    <property type="match status" value="1"/>
</dbReference>
<dbReference type="Pfam" id="PF00391">
    <property type="entry name" value="PEP-utilizers"/>
    <property type="match status" value="1"/>
</dbReference>
<reference evidence="22 23" key="1">
    <citation type="submission" date="2024-03" db="EMBL/GenBank/DDBJ databases">
        <title>Actinomycetospora sp. OC33-EN07, a novel actinomycete isolated from wild orchid (Aerides multiflora).</title>
        <authorList>
            <person name="Suriyachadkun C."/>
        </authorList>
    </citation>
    <scope>NUCLEOTIDE SEQUENCE [LARGE SCALE GENOMIC DNA]</scope>
    <source>
        <strain evidence="22 23">OC33-EN07</strain>
    </source>
</reference>
<evidence type="ECO:0000256" key="5">
    <source>
        <dbReference type="ARBA" id="ARBA00003681"/>
    </source>
</evidence>
<keyword evidence="17" id="KW-0418">Kinase</keyword>
<dbReference type="SUPFAM" id="SSF55594">
    <property type="entry name" value="HPr-like"/>
    <property type="match status" value="1"/>
</dbReference>
<dbReference type="Pfam" id="PF00381">
    <property type="entry name" value="PTS-HPr"/>
    <property type="match status" value="1"/>
</dbReference>
<dbReference type="InterPro" id="IPR000121">
    <property type="entry name" value="PEP_util_C"/>
</dbReference>
<dbReference type="InterPro" id="IPR040442">
    <property type="entry name" value="Pyrv_kinase-like_dom_sf"/>
</dbReference>
<dbReference type="InterPro" id="IPR050499">
    <property type="entry name" value="PEP-utilizing_PTS_enzyme"/>
</dbReference>
<evidence type="ECO:0000256" key="15">
    <source>
        <dbReference type="ARBA" id="ARBA00022683"/>
    </source>
</evidence>
<evidence type="ECO:0000256" key="3">
    <source>
        <dbReference type="ARBA" id="ARBA00001946"/>
    </source>
</evidence>
<accession>A0ABU8MC49</accession>
<evidence type="ECO:0000256" key="10">
    <source>
        <dbReference type="ARBA" id="ARBA00020422"/>
    </source>
</evidence>
<keyword evidence="18" id="KW-0460">Magnesium</keyword>
<dbReference type="InterPro" id="IPR036662">
    <property type="entry name" value="PTS_EIIA_man-typ_sf"/>
</dbReference>
<dbReference type="SUPFAM" id="SSF47831">
    <property type="entry name" value="Enzyme I of the PEP:sugar phosphotransferase system HPr-binding (sub)domain"/>
    <property type="match status" value="1"/>
</dbReference>
<evidence type="ECO:0000256" key="13">
    <source>
        <dbReference type="ARBA" id="ARBA00022597"/>
    </source>
</evidence>
<evidence type="ECO:0000256" key="17">
    <source>
        <dbReference type="ARBA" id="ARBA00022777"/>
    </source>
</evidence>
<dbReference type="NCBIfam" id="TIGR01417">
    <property type="entry name" value="PTS_I_fam"/>
    <property type="match status" value="1"/>
</dbReference>
<evidence type="ECO:0000259" key="21">
    <source>
        <dbReference type="PROSITE" id="PS51350"/>
    </source>
</evidence>
<dbReference type="InterPro" id="IPR015813">
    <property type="entry name" value="Pyrv/PenolPyrv_kinase-like_dom"/>
</dbReference>
<dbReference type="Gene3D" id="1.10.274.10">
    <property type="entry name" value="PtsI, HPr-binding domain"/>
    <property type="match status" value="1"/>
</dbReference>
<dbReference type="PANTHER" id="PTHR46244">
    <property type="entry name" value="PHOSPHOENOLPYRUVATE-PROTEIN PHOSPHOTRANSFERASE"/>
    <property type="match status" value="1"/>
</dbReference>
<evidence type="ECO:0000256" key="16">
    <source>
        <dbReference type="ARBA" id="ARBA00022723"/>
    </source>
</evidence>
<keyword evidence="11" id="KW-0813">Transport</keyword>
<evidence type="ECO:0000256" key="4">
    <source>
        <dbReference type="ARBA" id="ARBA00002788"/>
    </source>
</evidence>
<dbReference type="InterPro" id="IPR023151">
    <property type="entry name" value="PEP_util_CS"/>
</dbReference>
<dbReference type="Pfam" id="PF05524">
    <property type="entry name" value="PEP-utilisers_N"/>
    <property type="match status" value="1"/>
</dbReference>
<organism evidence="22 23">
    <name type="scientific">Actinomycetospora flava</name>
    <dbReference type="NCBI Taxonomy" id="3129232"/>
    <lineage>
        <taxon>Bacteria</taxon>
        <taxon>Bacillati</taxon>
        <taxon>Actinomycetota</taxon>
        <taxon>Actinomycetes</taxon>
        <taxon>Pseudonocardiales</taxon>
        <taxon>Pseudonocardiaceae</taxon>
        <taxon>Actinomycetospora</taxon>
    </lineage>
</organism>
<evidence type="ECO:0000256" key="14">
    <source>
        <dbReference type="ARBA" id="ARBA00022679"/>
    </source>
</evidence>
<dbReference type="Gene3D" id="3.50.30.10">
    <property type="entry name" value="Phosphohistidine domain"/>
    <property type="match status" value="1"/>
</dbReference>